<dbReference type="Gene3D" id="3.10.129.10">
    <property type="entry name" value="Hotdog Thioesterase"/>
    <property type="match status" value="1"/>
</dbReference>
<evidence type="ECO:0000313" key="3">
    <source>
        <dbReference type="Proteomes" id="UP000183561"/>
    </source>
</evidence>
<dbReference type="EMBL" id="FNSV01000005">
    <property type="protein sequence ID" value="SED04952.1"/>
    <property type="molecule type" value="Genomic_DNA"/>
</dbReference>
<dbReference type="AlphaFoldDB" id="A0A1H4XGY8"/>
<dbReference type="PIRSF" id="PIRSF018072">
    <property type="entry name" value="UCP018072"/>
    <property type="match status" value="1"/>
</dbReference>
<dbReference type="CDD" id="cd03441">
    <property type="entry name" value="R_hydratase_like"/>
    <property type="match status" value="1"/>
</dbReference>
<dbReference type="InterPro" id="IPR016709">
    <property type="entry name" value="HadA-like"/>
</dbReference>
<protein>
    <submittedName>
        <fullName evidence="2">Acyl dehydratase</fullName>
    </submittedName>
</protein>
<evidence type="ECO:0000259" key="1">
    <source>
        <dbReference type="Pfam" id="PF13452"/>
    </source>
</evidence>
<proteinExistence type="predicted"/>
<accession>A0A1H4XGY8</accession>
<dbReference type="SUPFAM" id="SSF54637">
    <property type="entry name" value="Thioesterase/thiol ester dehydrase-isomerase"/>
    <property type="match status" value="1"/>
</dbReference>
<dbReference type="RefSeq" id="WP_072937096.1">
    <property type="nucleotide sequence ID" value="NZ_FNSV01000005.1"/>
</dbReference>
<dbReference type="InterPro" id="IPR029069">
    <property type="entry name" value="HotDog_dom_sf"/>
</dbReference>
<evidence type="ECO:0000313" key="2">
    <source>
        <dbReference type="EMBL" id="SED04952.1"/>
    </source>
</evidence>
<organism evidence="2 3">
    <name type="scientific">Rhodococcus koreensis</name>
    <dbReference type="NCBI Taxonomy" id="99653"/>
    <lineage>
        <taxon>Bacteria</taxon>
        <taxon>Bacillati</taxon>
        <taxon>Actinomycetota</taxon>
        <taxon>Actinomycetes</taxon>
        <taxon>Mycobacteriales</taxon>
        <taxon>Nocardiaceae</taxon>
        <taxon>Rhodococcus</taxon>
    </lineage>
</organism>
<reference evidence="3" key="1">
    <citation type="submission" date="2016-10" db="EMBL/GenBank/DDBJ databases">
        <authorList>
            <person name="Varghese N."/>
            <person name="Submissions S."/>
        </authorList>
    </citation>
    <scope>NUCLEOTIDE SEQUENCE [LARGE SCALE GENOMIC DNA]</scope>
    <source>
        <strain evidence="3">DSM 44498</strain>
    </source>
</reference>
<sequence>MSDPLPAGVVDRVEYDVERGKIREFTRATFTTDPVHTDPAVARDAGFGDVPATLTHTVVAGHQRDQRAFVDSLGLALARVVVGSVTWTYLRPLTAGDHVVGTRRVVADEQREGKRGGTMRVVTLETEYVDTDGEPVVRLEEVLIERGEQR</sequence>
<dbReference type="InterPro" id="IPR039569">
    <property type="entry name" value="FAS1-like_DH_region"/>
</dbReference>
<name>A0A1H4XGY8_9NOCA</name>
<dbReference type="OrthoDB" id="5415111at2"/>
<keyword evidence="3" id="KW-1185">Reference proteome</keyword>
<dbReference type="Proteomes" id="UP000183561">
    <property type="component" value="Unassembled WGS sequence"/>
</dbReference>
<feature type="domain" description="FAS1-like dehydratase" evidence="1">
    <location>
        <begin position="11"/>
        <end position="137"/>
    </location>
</feature>
<gene>
    <name evidence="2" type="ORF">SAMN04490239_6581</name>
</gene>
<dbReference type="Pfam" id="PF13452">
    <property type="entry name" value="FAS1_DH_region"/>
    <property type="match status" value="1"/>
</dbReference>